<evidence type="ECO:0000256" key="2">
    <source>
        <dbReference type="ARBA" id="ARBA00006219"/>
    </source>
</evidence>
<evidence type="ECO:0000256" key="1">
    <source>
        <dbReference type="ARBA" id="ARBA00004496"/>
    </source>
</evidence>
<proteinExistence type="inferred from homology"/>
<organism evidence="11">
    <name type="scientific">Rhipicephalus microplus</name>
    <name type="common">Cattle tick</name>
    <name type="synonym">Boophilus microplus</name>
    <dbReference type="NCBI Taxonomy" id="6941"/>
    <lineage>
        <taxon>Eukaryota</taxon>
        <taxon>Metazoa</taxon>
        <taxon>Ecdysozoa</taxon>
        <taxon>Arthropoda</taxon>
        <taxon>Chelicerata</taxon>
        <taxon>Arachnida</taxon>
        <taxon>Acari</taxon>
        <taxon>Parasitiformes</taxon>
        <taxon>Ixodida</taxon>
        <taxon>Ixodoidea</taxon>
        <taxon>Ixodidae</taxon>
        <taxon>Rhipicephalinae</taxon>
        <taxon>Rhipicephalus</taxon>
        <taxon>Boophilus</taxon>
    </lineage>
</organism>
<dbReference type="PANTHER" id="PTHR21064:SF1">
    <property type="entry name" value="HYDROXYLYSINE KINASE"/>
    <property type="match status" value="1"/>
</dbReference>
<dbReference type="InterPro" id="IPR050249">
    <property type="entry name" value="Pseudomonas-type_ThrB"/>
</dbReference>
<dbReference type="AlphaFoldDB" id="A0A6M2CK70"/>
<comment type="function">
    <text evidence="7">Catalyzes the GTP-dependent phosphorylation of 5-hydroxy-L-lysine.</text>
</comment>
<dbReference type="EC" id="2.7.1.81" evidence="8"/>
<dbReference type="OrthoDB" id="9973935at2759"/>
<evidence type="ECO:0000313" key="11">
    <source>
        <dbReference type="EMBL" id="NOV33995.1"/>
    </source>
</evidence>
<evidence type="ECO:0000256" key="8">
    <source>
        <dbReference type="ARBA" id="ARBA00038873"/>
    </source>
</evidence>
<dbReference type="InterPro" id="IPR002575">
    <property type="entry name" value="Aminoglycoside_PTrfase"/>
</dbReference>
<name>A0A6M2CK70_RHIMP</name>
<keyword evidence="3" id="KW-0963">Cytoplasm</keyword>
<dbReference type="PANTHER" id="PTHR21064">
    <property type="entry name" value="AMINOGLYCOSIDE PHOSPHOTRANSFERASE DOMAIN-CONTAINING PROTEIN-RELATED"/>
    <property type="match status" value="1"/>
</dbReference>
<evidence type="ECO:0000256" key="9">
    <source>
        <dbReference type="ARBA" id="ARBA00040505"/>
    </source>
</evidence>
<evidence type="ECO:0000256" key="3">
    <source>
        <dbReference type="ARBA" id="ARBA00022490"/>
    </source>
</evidence>
<keyword evidence="5" id="KW-0418">Kinase</keyword>
<evidence type="ECO:0000256" key="7">
    <source>
        <dbReference type="ARBA" id="ARBA00037368"/>
    </source>
</evidence>
<comment type="subcellular location">
    <subcellularLocation>
        <location evidence="1">Cytoplasm</location>
    </subcellularLocation>
</comment>
<dbReference type="Pfam" id="PF01636">
    <property type="entry name" value="APH"/>
    <property type="match status" value="1"/>
</dbReference>
<evidence type="ECO:0000256" key="4">
    <source>
        <dbReference type="ARBA" id="ARBA00022679"/>
    </source>
</evidence>
<dbReference type="SUPFAM" id="SSF56112">
    <property type="entry name" value="Protein kinase-like (PK-like)"/>
    <property type="match status" value="1"/>
</dbReference>
<dbReference type="GO" id="GO:0005737">
    <property type="term" value="C:cytoplasm"/>
    <property type="evidence" value="ECO:0007669"/>
    <property type="project" value="UniProtKB-SubCell"/>
</dbReference>
<comment type="catalytic activity">
    <reaction evidence="6">
        <text>(5R)-5-hydroxy-L-lysine + GTP = (5R)-5-phosphooxy-L-lysine + GDP + H(+)</text>
        <dbReference type="Rhea" id="RHEA:19049"/>
        <dbReference type="ChEBI" id="CHEBI:15378"/>
        <dbReference type="ChEBI" id="CHEBI:37565"/>
        <dbReference type="ChEBI" id="CHEBI:57882"/>
        <dbReference type="ChEBI" id="CHEBI:58189"/>
        <dbReference type="ChEBI" id="CHEBI:58357"/>
        <dbReference type="EC" id="2.7.1.81"/>
    </reaction>
</comment>
<dbReference type="Gene3D" id="3.90.1200.10">
    <property type="match status" value="1"/>
</dbReference>
<reference evidence="11" key="1">
    <citation type="submission" date="2019-09" db="EMBL/GenBank/DDBJ databases">
        <title>Organ-specific transcriptomic study of the physiology of the cattle tick, Rhipicephalus microplus.</title>
        <authorList>
            <person name="Tirloni L."/>
            <person name="Braz G."/>
            <person name="Gandara A.C.P."/>
            <person name="Sabadin G.A."/>
            <person name="da Silva R.M."/>
            <person name="Guizzo M.G."/>
            <person name="Machado J.A."/>
            <person name="Costa E.P."/>
            <person name="Gomes H.F."/>
            <person name="Moraes J."/>
            <person name="Mota M.B.S."/>
            <person name="Mesquita R.D."/>
            <person name="Alvarenga P.H."/>
            <person name="Alves F."/>
            <person name="Seixas A."/>
            <person name="da Fonseca R.N."/>
            <person name="Fogaca A."/>
            <person name="Logullo C."/>
            <person name="Tanaka A."/>
            <person name="Daffre S."/>
            <person name="Termignoni C."/>
            <person name="Vaz I.S.Jr."/>
            <person name="Oliveira P.L."/>
            <person name="Ribeiro J.M."/>
        </authorList>
    </citation>
    <scope>NUCLEOTIDE SEQUENCE</scope>
    <source>
        <strain evidence="11">Porto Alegre</strain>
    </source>
</reference>
<dbReference type="VEuPathDB" id="VectorBase:LOC119174088"/>
<protein>
    <recommendedName>
        <fullName evidence="9">Hydroxylysine kinase</fullName>
        <ecNumber evidence="8">2.7.1.81</ecNumber>
    </recommendedName>
</protein>
<dbReference type="EMBL" id="GHWJ01001258">
    <property type="protein sequence ID" value="NOV33995.1"/>
    <property type="molecule type" value="Transcribed_RNA"/>
</dbReference>
<evidence type="ECO:0000259" key="10">
    <source>
        <dbReference type="Pfam" id="PF01636"/>
    </source>
</evidence>
<dbReference type="GO" id="GO:0047992">
    <property type="term" value="F:hydroxylysine kinase activity"/>
    <property type="evidence" value="ECO:0007669"/>
    <property type="project" value="UniProtKB-EC"/>
</dbReference>
<evidence type="ECO:0000256" key="6">
    <source>
        <dbReference type="ARBA" id="ARBA00036820"/>
    </source>
</evidence>
<comment type="similarity">
    <text evidence="2">Belongs to the aminoglycoside phosphotransferase family.</text>
</comment>
<dbReference type="InterPro" id="IPR011009">
    <property type="entry name" value="Kinase-like_dom_sf"/>
</dbReference>
<sequence>MIPQQPIKPWLDSKRAALLAKEKFKMTADNVTELVSYDDRNFKVQLARNDPEWERYPHGFVLKVTNWVESQQTDFLESVSRLMTEVSAQVPCQLPVLSKEGRHFVTDHFSIGGPESTFVKECAIRLFTFLPGRTISRRQVNDRMCLTWGGLLGRIHRAIKEPERYPTLLRRYTPWSLWSVAELDGLLDSTISNCEDKALVRSVLASFAKLEPKLRSLPMAVLHGDLNENNVLTSPMGGNENEDDEVYGVLDWGDVHGGARVMDLAVLLTYVLMAPSSLDRSSEENAGLALTGYLQHVPDEAANLPLLKTLVAARLCQSVVKGLEAFQKNPDNKYVLDTQESGWRCLRRLWDTPDEQLLATWSRVIDGPH</sequence>
<keyword evidence="4 11" id="KW-0808">Transferase</keyword>
<accession>A0A6M2CK70</accession>
<feature type="domain" description="Aminoglycoside phosphotransferase" evidence="10">
    <location>
        <begin position="113"/>
        <end position="274"/>
    </location>
</feature>
<evidence type="ECO:0000256" key="5">
    <source>
        <dbReference type="ARBA" id="ARBA00022777"/>
    </source>
</evidence>